<feature type="non-terminal residue" evidence="1">
    <location>
        <position position="190"/>
    </location>
</feature>
<name>A0A0G1L5J6_9BACT</name>
<protein>
    <submittedName>
        <fullName evidence="1">Uncharacterized protein</fullName>
    </submittedName>
</protein>
<comment type="caution">
    <text evidence="1">The sequence shown here is derived from an EMBL/GenBank/DDBJ whole genome shotgun (WGS) entry which is preliminary data.</text>
</comment>
<dbReference type="EMBL" id="LCIT01000001">
    <property type="protein sequence ID" value="KKT63882.1"/>
    <property type="molecule type" value="Genomic_DNA"/>
</dbReference>
<dbReference type="AlphaFoldDB" id="A0A0G1L5J6"/>
<sequence length="190" mass="21723">MDEADFRASEMWSDIVKILNGGQTQGSPVIRMEPKGDGFITKAFHVFGPKVLASREQFADKALESRCLTQIMLPQEKVLVPVHLPENFEAEAARLRNRLLAFRFKFYGHVKTNEDSLPKIKDNRLRQSSLALTSTADIIGKDVVKQIGVFLQTYEKNLDYDDISDPKVDVVEAILKILEERKTRNYKLRI</sequence>
<organism evidence="1 2">
    <name type="scientific">Candidatus Giovannonibacteria bacterium GW2011_GWA2_44_26</name>
    <dbReference type="NCBI Taxonomy" id="1618648"/>
    <lineage>
        <taxon>Bacteria</taxon>
        <taxon>Candidatus Giovannoniibacteriota</taxon>
    </lineage>
</organism>
<accession>A0A0G1L5J6</accession>
<evidence type="ECO:0000313" key="2">
    <source>
        <dbReference type="Proteomes" id="UP000033945"/>
    </source>
</evidence>
<gene>
    <name evidence="1" type="ORF">UW55_C0001G0175</name>
</gene>
<evidence type="ECO:0000313" key="1">
    <source>
        <dbReference type="EMBL" id="KKT63882.1"/>
    </source>
</evidence>
<reference evidence="1 2" key="1">
    <citation type="journal article" date="2015" name="Nature">
        <title>rRNA introns, odd ribosomes, and small enigmatic genomes across a large radiation of phyla.</title>
        <authorList>
            <person name="Brown C.T."/>
            <person name="Hug L.A."/>
            <person name="Thomas B.C."/>
            <person name="Sharon I."/>
            <person name="Castelle C.J."/>
            <person name="Singh A."/>
            <person name="Wilkins M.J."/>
            <person name="Williams K.H."/>
            <person name="Banfield J.F."/>
        </authorList>
    </citation>
    <scope>NUCLEOTIDE SEQUENCE [LARGE SCALE GENOMIC DNA]</scope>
</reference>
<proteinExistence type="predicted"/>
<dbReference type="Proteomes" id="UP000033945">
    <property type="component" value="Unassembled WGS sequence"/>
</dbReference>